<feature type="transmembrane region" description="Helical" evidence="1">
    <location>
        <begin position="162"/>
        <end position="180"/>
    </location>
</feature>
<gene>
    <name evidence="3" type="ORF">BDP27DRAFT_1406711</name>
</gene>
<keyword evidence="1" id="KW-0472">Membrane</keyword>
<keyword evidence="1" id="KW-1133">Transmembrane helix</keyword>
<feature type="transmembrane region" description="Helical" evidence="1">
    <location>
        <begin position="92"/>
        <end position="110"/>
    </location>
</feature>
<evidence type="ECO:0000259" key="2">
    <source>
        <dbReference type="Pfam" id="PF20151"/>
    </source>
</evidence>
<feature type="transmembrane region" description="Helical" evidence="1">
    <location>
        <begin position="117"/>
        <end position="137"/>
    </location>
</feature>
<proteinExistence type="predicted"/>
<keyword evidence="1" id="KW-0812">Transmembrane</keyword>
<reference evidence="3" key="1">
    <citation type="submission" date="2020-11" db="EMBL/GenBank/DDBJ databases">
        <authorList>
            <consortium name="DOE Joint Genome Institute"/>
            <person name="Ahrendt S."/>
            <person name="Riley R."/>
            <person name="Andreopoulos W."/>
            <person name="Labutti K."/>
            <person name="Pangilinan J."/>
            <person name="Ruiz-Duenas F.J."/>
            <person name="Barrasa J.M."/>
            <person name="Sanchez-Garcia M."/>
            <person name="Camarero S."/>
            <person name="Miyauchi S."/>
            <person name="Serrano A."/>
            <person name="Linde D."/>
            <person name="Babiker R."/>
            <person name="Drula E."/>
            <person name="Ayuso-Fernandez I."/>
            <person name="Pacheco R."/>
            <person name="Padilla G."/>
            <person name="Ferreira P."/>
            <person name="Barriuso J."/>
            <person name="Kellner H."/>
            <person name="Castanera R."/>
            <person name="Alfaro M."/>
            <person name="Ramirez L."/>
            <person name="Pisabarro A.G."/>
            <person name="Kuo A."/>
            <person name="Tritt A."/>
            <person name="Lipzen A."/>
            <person name="He G."/>
            <person name="Yan M."/>
            <person name="Ng V."/>
            <person name="Cullen D."/>
            <person name="Martin F."/>
            <person name="Rosso M.-N."/>
            <person name="Henrissat B."/>
            <person name="Hibbett D."/>
            <person name="Martinez A.T."/>
            <person name="Grigoriev I.V."/>
        </authorList>
    </citation>
    <scope>NUCLEOTIDE SEQUENCE</scope>
    <source>
        <strain evidence="3">AH 40177</strain>
    </source>
</reference>
<dbReference type="Proteomes" id="UP000772434">
    <property type="component" value="Unassembled WGS sequence"/>
</dbReference>
<protein>
    <recommendedName>
        <fullName evidence="2">DUF6533 domain-containing protein</fullName>
    </recommendedName>
</protein>
<feature type="transmembrane region" description="Helical" evidence="1">
    <location>
        <begin position="50"/>
        <end position="72"/>
    </location>
</feature>
<name>A0A9P5PAI4_9AGAR</name>
<dbReference type="Pfam" id="PF20151">
    <property type="entry name" value="DUF6533"/>
    <property type="match status" value="1"/>
</dbReference>
<feature type="domain" description="DUF6533" evidence="2">
    <location>
        <begin position="21"/>
        <end position="60"/>
    </location>
</feature>
<evidence type="ECO:0000313" key="4">
    <source>
        <dbReference type="Proteomes" id="UP000772434"/>
    </source>
</evidence>
<comment type="caution">
    <text evidence="3">The sequence shown here is derived from an EMBL/GenBank/DDBJ whole genome shotgun (WGS) entry which is preliminary data.</text>
</comment>
<dbReference type="AlphaFoldDB" id="A0A9P5PAI4"/>
<feature type="transmembrane region" description="Helical" evidence="1">
    <location>
        <begin position="209"/>
        <end position="230"/>
    </location>
</feature>
<accession>A0A9P5PAI4</accession>
<dbReference type="InterPro" id="IPR045340">
    <property type="entry name" value="DUF6533"/>
</dbReference>
<organism evidence="3 4">
    <name type="scientific">Rhodocollybia butyracea</name>
    <dbReference type="NCBI Taxonomy" id="206335"/>
    <lineage>
        <taxon>Eukaryota</taxon>
        <taxon>Fungi</taxon>
        <taxon>Dikarya</taxon>
        <taxon>Basidiomycota</taxon>
        <taxon>Agaricomycotina</taxon>
        <taxon>Agaricomycetes</taxon>
        <taxon>Agaricomycetidae</taxon>
        <taxon>Agaricales</taxon>
        <taxon>Marasmiineae</taxon>
        <taxon>Omphalotaceae</taxon>
        <taxon>Rhodocollybia</taxon>
    </lineage>
</organism>
<keyword evidence="4" id="KW-1185">Reference proteome</keyword>
<evidence type="ECO:0000313" key="3">
    <source>
        <dbReference type="EMBL" id="KAF9061371.1"/>
    </source>
</evidence>
<feature type="transmembrane region" description="Helical" evidence="1">
    <location>
        <begin position="12"/>
        <end position="29"/>
    </location>
</feature>
<feature type="non-terminal residue" evidence="3">
    <location>
        <position position="1"/>
    </location>
</feature>
<evidence type="ECO:0000256" key="1">
    <source>
        <dbReference type="SAM" id="Phobius"/>
    </source>
</evidence>
<dbReference type="OrthoDB" id="2686513at2759"/>
<sequence length="261" mass="29444">MNSQDLQLESVFLEDIVFLLSITILYYDHFLTLDKEIQFIWKRPRNSSSYLFFINRYFAFFGNIAGCISLFIPSLSSSSCQSFELYDRLFRSITQGIVTALLSLRVYALYECRRSLLIIFMSIAVLGTGASIIVAVLNPEASTQLDQGCHTLPGSQNATKTAIGWEGLFVFDLFIFGMIMRKAYQMRGFEEDVQTIRRKSLRSVIVRDGSVYFIMMALANLGNIVTFYASGSFQKGSLTTFAGCLSVTLMSRLMLNLHEAA</sequence>
<dbReference type="EMBL" id="JADNRY010000204">
    <property type="protein sequence ID" value="KAF9061371.1"/>
    <property type="molecule type" value="Genomic_DNA"/>
</dbReference>